<keyword evidence="1" id="KW-0472">Membrane</keyword>
<keyword evidence="1" id="KW-1133">Transmembrane helix</keyword>
<keyword evidence="3" id="KW-1185">Reference proteome</keyword>
<dbReference type="Proteomes" id="UP001165082">
    <property type="component" value="Unassembled WGS sequence"/>
</dbReference>
<comment type="caution">
    <text evidence="2">The sequence shown here is derived from an EMBL/GenBank/DDBJ whole genome shotgun (WGS) entry which is preliminary data.</text>
</comment>
<evidence type="ECO:0000313" key="3">
    <source>
        <dbReference type="Proteomes" id="UP001165082"/>
    </source>
</evidence>
<dbReference type="AlphaFoldDB" id="A0A9W7F8I5"/>
<feature type="transmembrane region" description="Helical" evidence="1">
    <location>
        <begin position="20"/>
        <end position="41"/>
    </location>
</feature>
<dbReference type="OrthoDB" id="10339180at2759"/>
<feature type="transmembrane region" description="Helical" evidence="1">
    <location>
        <begin position="137"/>
        <end position="165"/>
    </location>
</feature>
<feature type="transmembrane region" description="Helical" evidence="1">
    <location>
        <begin position="177"/>
        <end position="199"/>
    </location>
</feature>
<proteinExistence type="predicted"/>
<keyword evidence="1" id="KW-0812">Transmembrane</keyword>
<name>A0A9W7F8I5_9STRA</name>
<accession>A0A9W7F8I5</accession>
<gene>
    <name evidence="2" type="ORF">TrRE_jg2766</name>
</gene>
<dbReference type="InterPro" id="IPR023352">
    <property type="entry name" value="MAPEG-like_dom_sf"/>
</dbReference>
<dbReference type="Gene3D" id="1.20.120.550">
    <property type="entry name" value="Membrane associated eicosanoid/glutathione metabolism-like domain"/>
    <property type="match status" value="1"/>
</dbReference>
<evidence type="ECO:0000313" key="2">
    <source>
        <dbReference type="EMBL" id="GMI04684.1"/>
    </source>
</evidence>
<protein>
    <submittedName>
        <fullName evidence="2">Uncharacterized protein</fullName>
    </submittedName>
</protein>
<dbReference type="SUPFAM" id="SSF161084">
    <property type="entry name" value="MAPEG domain-like"/>
    <property type="match status" value="1"/>
</dbReference>
<sequence>MSEANVAPAAPNPNPNGLTGPVKVLLISVLVGMLVYIIMLFSSLGDTIDIRLEEMGSFKEPYIAMCITAVVYFLGGRVVAKHGKKWRKIAKVPRMNQQWYQTETGTPVFMAYEGAEGRFNRAQRAGYNWQETICQEYVQLFLCCACIGYYAVAFAGMQAVGYVLMARGYTEATHKRILGVLIASIGRYATLVMVIGLIVKGLSV</sequence>
<feature type="transmembrane region" description="Helical" evidence="1">
    <location>
        <begin position="62"/>
        <end position="80"/>
    </location>
</feature>
<organism evidence="2 3">
    <name type="scientific">Triparma retinervis</name>
    <dbReference type="NCBI Taxonomy" id="2557542"/>
    <lineage>
        <taxon>Eukaryota</taxon>
        <taxon>Sar</taxon>
        <taxon>Stramenopiles</taxon>
        <taxon>Ochrophyta</taxon>
        <taxon>Bolidophyceae</taxon>
        <taxon>Parmales</taxon>
        <taxon>Triparmaceae</taxon>
        <taxon>Triparma</taxon>
    </lineage>
</organism>
<evidence type="ECO:0000256" key="1">
    <source>
        <dbReference type="SAM" id="Phobius"/>
    </source>
</evidence>
<dbReference type="EMBL" id="BRXZ01000083">
    <property type="protein sequence ID" value="GMI04684.1"/>
    <property type="molecule type" value="Genomic_DNA"/>
</dbReference>
<reference evidence="2" key="1">
    <citation type="submission" date="2022-07" db="EMBL/GenBank/DDBJ databases">
        <title>Genome analysis of Parmales, a sister group of diatoms, reveals the evolutionary specialization of diatoms from phago-mixotrophs to photoautotrophs.</title>
        <authorList>
            <person name="Ban H."/>
            <person name="Sato S."/>
            <person name="Yoshikawa S."/>
            <person name="Kazumasa Y."/>
            <person name="Nakamura Y."/>
            <person name="Ichinomiya M."/>
            <person name="Saitoh K."/>
            <person name="Sato N."/>
            <person name="Blanc-Mathieu R."/>
            <person name="Endo H."/>
            <person name="Kuwata A."/>
            <person name="Ogata H."/>
        </authorList>
    </citation>
    <scope>NUCLEOTIDE SEQUENCE</scope>
</reference>